<sequence>MANYDFQVVLHNANGLAEDDYVNVLHFDTGTLVDSIEETCDGINAAYLTINGRLSKVIDGMTIKVYNEEGGSPQFSKDYANITGGSSSSPSEVAVCLSYYADDEQNTNRKRRGRIYMGPLNSAAGDLIDSGSVDAYLDFGELLASIGFASNTTWMMKSSLGYLKIERIAVDNAWDTQRRRGTAATVREFRDVQ</sequence>
<accession>A0A0H5QJR6</accession>
<evidence type="ECO:0000313" key="1">
    <source>
        <dbReference type="EMBL" id="CRY96067.1"/>
    </source>
</evidence>
<organism evidence="1">
    <name type="scientific">uncultured prokaryote</name>
    <dbReference type="NCBI Taxonomy" id="198431"/>
    <lineage>
        <taxon>unclassified sequences</taxon>
        <taxon>environmental samples</taxon>
    </lineage>
</organism>
<protein>
    <submittedName>
        <fullName evidence="1">Uncharacterized protein</fullName>
    </submittedName>
</protein>
<reference evidence="1" key="1">
    <citation type="submission" date="2015-06" db="EMBL/GenBank/DDBJ databases">
        <authorList>
            <person name="Joergensen T."/>
        </authorList>
    </citation>
    <scope>NUCLEOTIDE SEQUENCE</scope>
    <source>
        <strain evidence="1">RGFK0900</strain>
    </source>
</reference>
<dbReference type="AlphaFoldDB" id="A0A0H5QJR6"/>
<reference evidence="1" key="2">
    <citation type="submission" date="2015-07" db="EMBL/GenBank/DDBJ databases">
        <title>Plasmids, circular viruses and viroids from rat gut.</title>
        <authorList>
            <person name="Jorgensen T.J."/>
            <person name="Hansen M.A."/>
            <person name="Xu Z."/>
            <person name="Tabak M.A."/>
            <person name="Sorensen S.J."/>
            <person name="Hansen L.H."/>
        </authorList>
    </citation>
    <scope>NUCLEOTIDE SEQUENCE</scope>
    <source>
        <strain evidence="1">RGFK0900</strain>
    </source>
</reference>
<name>A0A0H5QJR6_9ZZZZ</name>
<proteinExistence type="predicted"/>
<dbReference type="EMBL" id="LN853501">
    <property type="protein sequence ID" value="CRY96067.1"/>
    <property type="molecule type" value="Genomic_DNA"/>
</dbReference>